<keyword evidence="3" id="KW-1185">Reference proteome</keyword>
<dbReference type="EMBL" id="VEPZ02001219">
    <property type="protein sequence ID" value="KAE8686309.1"/>
    <property type="molecule type" value="Genomic_DNA"/>
</dbReference>
<evidence type="ECO:0000256" key="1">
    <source>
        <dbReference type="SAM" id="Coils"/>
    </source>
</evidence>
<dbReference type="GO" id="GO:0032259">
    <property type="term" value="P:methylation"/>
    <property type="evidence" value="ECO:0007669"/>
    <property type="project" value="UniProtKB-KW"/>
</dbReference>
<keyword evidence="1" id="KW-0175">Coiled coil</keyword>
<dbReference type="AlphaFoldDB" id="A0A6A2Z4F6"/>
<dbReference type="PANTHER" id="PTHR33883">
    <property type="entry name" value="WPP DOMAIN-ASSOCIATED PROTEIN"/>
    <property type="match status" value="1"/>
</dbReference>
<proteinExistence type="predicted"/>
<evidence type="ECO:0000313" key="2">
    <source>
        <dbReference type="EMBL" id="KAE8686309.1"/>
    </source>
</evidence>
<organism evidence="2 3">
    <name type="scientific">Hibiscus syriacus</name>
    <name type="common">Rose of Sharon</name>
    <dbReference type="NCBI Taxonomy" id="106335"/>
    <lineage>
        <taxon>Eukaryota</taxon>
        <taxon>Viridiplantae</taxon>
        <taxon>Streptophyta</taxon>
        <taxon>Embryophyta</taxon>
        <taxon>Tracheophyta</taxon>
        <taxon>Spermatophyta</taxon>
        <taxon>Magnoliopsida</taxon>
        <taxon>eudicotyledons</taxon>
        <taxon>Gunneridae</taxon>
        <taxon>Pentapetalae</taxon>
        <taxon>rosids</taxon>
        <taxon>malvids</taxon>
        <taxon>Malvales</taxon>
        <taxon>Malvaceae</taxon>
        <taxon>Malvoideae</taxon>
        <taxon>Hibiscus</taxon>
    </lineage>
</organism>
<dbReference type="PANTHER" id="PTHR33883:SF7">
    <property type="entry name" value="OS04G0521600 PROTEIN"/>
    <property type="match status" value="1"/>
</dbReference>
<comment type="caution">
    <text evidence="2">The sequence shown here is derived from an EMBL/GenBank/DDBJ whole genome shotgun (WGS) entry which is preliminary data.</text>
</comment>
<dbReference type="InterPro" id="IPR037490">
    <property type="entry name" value="WAP"/>
</dbReference>
<accession>A0A6A2Z4F6</accession>
<protein>
    <submittedName>
        <fullName evidence="2">Caffeic acid 3-O-methyltransferase-like</fullName>
    </submittedName>
</protein>
<evidence type="ECO:0000313" key="3">
    <source>
        <dbReference type="Proteomes" id="UP000436088"/>
    </source>
</evidence>
<sequence length="235" mass="27846">MEQILNMIEVDSSDNKIKVSITESTMMQILHRSMDKAYQKVKSKKDVLECLNEISKFYELAMLQLEGCLNFVQEERGNYDFEISHDFLFKDLMEIKDRLQRRLKEAELAISDKDNELSERSGNEMKLKKALKMSEKRMNSLYVDLKEHMKIEGFDELFLGSQVSFETRDREDEFCELKYSVDQQVWNNKQQLKPSYQIQDEERNQVIKTKKIQQMGLDLGILKETLDLAFTKKIK</sequence>
<dbReference type="Proteomes" id="UP000436088">
    <property type="component" value="Unassembled WGS sequence"/>
</dbReference>
<name>A0A6A2Z4F6_HIBSY</name>
<gene>
    <name evidence="2" type="ORF">F3Y22_tig00111069pilonHSYRG00037</name>
</gene>
<dbReference type="GO" id="GO:0008168">
    <property type="term" value="F:methyltransferase activity"/>
    <property type="evidence" value="ECO:0007669"/>
    <property type="project" value="UniProtKB-KW"/>
</dbReference>
<feature type="coiled-coil region" evidence="1">
    <location>
        <begin position="89"/>
        <end position="116"/>
    </location>
</feature>
<reference evidence="2" key="1">
    <citation type="submission" date="2019-09" db="EMBL/GenBank/DDBJ databases">
        <title>Draft genome information of white flower Hibiscus syriacus.</title>
        <authorList>
            <person name="Kim Y.-M."/>
        </authorList>
    </citation>
    <scope>NUCLEOTIDE SEQUENCE [LARGE SCALE GENOMIC DNA]</scope>
    <source>
        <strain evidence="2">YM2019G1</strain>
    </source>
</reference>